<name>A0A4R3MZX7_9GAMM</name>
<protein>
    <submittedName>
        <fullName evidence="1">Uncharacterized protein</fullName>
    </submittedName>
</protein>
<dbReference type="InterPro" id="IPR048166">
    <property type="entry name" value="VVA0879-like"/>
</dbReference>
<sequence>MTTPIQEMTHAEWIAEGRRRFGDDMMNWRFVCPACGHVAAARDWKDAGAPPNAVAFSCVGRWLPTAREAFADAGHGPCNYAGGGLFRLNPLHVRREDGQIEPVFAFAEDNRMPPDTPLARTVRRTQC</sequence>
<organism evidence="1 2">
    <name type="scientific">Thiobaca trueperi</name>
    <dbReference type="NCBI Taxonomy" id="127458"/>
    <lineage>
        <taxon>Bacteria</taxon>
        <taxon>Pseudomonadati</taxon>
        <taxon>Pseudomonadota</taxon>
        <taxon>Gammaproteobacteria</taxon>
        <taxon>Chromatiales</taxon>
        <taxon>Chromatiaceae</taxon>
        <taxon>Thiobaca</taxon>
    </lineage>
</organism>
<dbReference type="Proteomes" id="UP000295717">
    <property type="component" value="Unassembled WGS sequence"/>
</dbReference>
<dbReference type="OrthoDB" id="4205004at2"/>
<dbReference type="EMBL" id="SMAO01000004">
    <property type="protein sequence ID" value="TCT21176.1"/>
    <property type="molecule type" value="Genomic_DNA"/>
</dbReference>
<gene>
    <name evidence="1" type="ORF">EDC35_10429</name>
</gene>
<keyword evidence="2" id="KW-1185">Reference proteome</keyword>
<dbReference type="NCBIfam" id="NF041591">
    <property type="entry name" value="CxxC_VVA0879"/>
    <property type="match status" value="1"/>
</dbReference>
<proteinExistence type="predicted"/>
<evidence type="ECO:0000313" key="1">
    <source>
        <dbReference type="EMBL" id="TCT21176.1"/>
    </source>
</evidence>
<reference evidence="1 2" key="1">
    <citation type="submission" date="2019-03" db="EMBL/GenBank/DDBJ databases">
        <title>Genomic Encyclopedia of Type Strains, Phase IV (KMG-IV): sequencing the most valuable type-strain genomes for metagenomic binning, comparative biology and taxonomic classification.</title>
        <authorList>
            <person name="Goeker M."/>
        </authorList>
    </citation>
    <scope>NUCLEOTIDE SEQUENCE [LARGE SCALE GENOMIC DNA]</scope>
    <source>
        <strain evidence="1 2">DSM 13587</strain>
    </source>
</reference>
<dbReference type="RefSeq" id="WP_132976792.1">
    <property type="nucleotide sequence ID" value="NZ_SMAO01000004.1"/>
</dbReference>
<accession>A0A4R3MZX7</accession>
<dbReference type="AlphaFoldDB" id="A0A4R3MZX7"/>
<evidence type="ECO:0000313" key="2">
    <source>
        <dbReference type="Proteomes" id="UP000295717"/>
    </source>
</evidence>
<comment type="caution">
    <text evidence="1">The sequence shown here is derived from an EMBL/GenBank/DDBJ whole genome shotgun (WGS) entry which is preliminary data.</text>
</comment>